<evidence type="ECO:0000256" key="7">
    <source>
        <dbReference type="PROSITE-ProRule" id="PRU00703"/>
    </source>
</evidence>
<organism evidence="11 12">
    <name type="scientific">Petrocella atlantisensis</name>
    <dbReference type="NCBI Taxonomy" id="2173034"/>
    <lineage>
        <taxon>Bacteria</taxon>
        <taxon>Bacillati</taxon>
        <taxon>Bacillota</taxon>
        <taxon>Clostridia</taxon>
        <taxon>Lachnospirales</taxon>
        <taxon>Vallitaleaceae</taxon>
        <taxon>Petrocella</taxon>
    </lineage>
</organism>
<dbReference type="NCBIfam" id="TIGR01186">
    <property type="entry name" value="proV"/>
    <property type="match status" value="1"/>
</dbReference>
<dbReference type="PANTHER" id="PTHR43869:SF1">
    <property type="entry name" value="GLYCINE BETAINE_PROLINE BETAINE TRANSPORT SYSTEM ATP-BINDING PROTEIN PROV"/>
    <property type="match status" value="1"/>
</dbReference>
<evidence type="ECO:0000256" key="2">
    <source>
        <dbReference type="ARBA" id="ARBA00022448"/>
    </source>
</evidence>
<keyword evidence="6 7" id="KW-0129">CBS domain</keyword>
<name>A0A3P7S2H0_9FIRM</name>
<evidence type="ECO:0000256" key="4">
    <source>
        <dbReference type="ARBA" id="ARBA00022840"/>
    </source>
</evidence>
<dbReference type="FunFam" id="3.40.50.300:FF:000201">
    <property type="entry name" value="Glycine betaine/L-proline ABC transporter ATP-binding protein"/>
    <property type="match status" value="1"/>
</dbReference>
<dbReference type="GO" id="GO:0005524">
    <property type="term" value="F:ATP binding"/>
    <property type="evidence" value="ECO:0007669"/>
    <property type="project" value="UniProtKB-UniRule"/>
</dbReference>
<dbReference type="Gene3D" id="3.10.580.10">
    <property type="entry name" value="CBS-domain"/>
    <property type="match status" value="1"/>
</dbReference>
<reference evidence="11 12" key="1">
    <citation type="submission" date="2018-09" db="EMBL/GenBank/DDBJ databases">
        <authorList>
            <person name="Postec A."/>
        </authorList>
    </citation>
    <scope>NUCLEOTIDE SEQUENCE [LARGE SCALE GENOMIC DNA]</scope>
    <source>
        <strain evidence="11">70B-A</strain>
    </source>
</reference>
<dbReference type="Pfam" id="PF00571">
    <property type="entry name" value="CBS"/>
    <property type="match status" value="2"/>
</dbReference>
<keyword evidence="2 8" id="KW-0813">Transport</keyword>
<dbReference type="SUPFAM" id="SSF54631">
    <property type="entry name" value="CBS-domain pair"/>
    <property type="match status" value="1"/>
</dbReference>
<dbReference type="GO" id="GO:0031460">
    <property type="term" value="P:glycine betaine transport"/>
    <property type="evidence" value="ECO:0007669"/>
    <property type="project" value="InterPro"/>
</dbReference>
<dbReference type="PANTHER" id="PTHR43869">
    <property type="entry name" value="GLYCINE BETAINE/PROLINE BETAINE TRANSPORT SYSTEM ATP-BINDING PROTEIN PROV"/>
    <property type="match status" value="1"/>
</dbReference>
<comment type="subunit">
    <text evidence="8">The complex is probably composed of two ATP-binding proteins, two transmembrane proteins and a solute-binding protein.</text>
</comment>
<evidence type="ECO:0000256" key="8">
    <source>
        <dbReference type="RuleBase" id="RU369116"/>
    </source>
</evidence>
<keyword evidence="5" id="KW-0029">Amino-acid transport</keyword>
<dbReference type="SMART" id="SM00382">
    <property type="entry name" value="AAA"/>
    <property type="match status" value="1"/>
</dbReference>
<dbReference type="PROSITE" id="PS51371">
    <property type="entry name" value="CBS"/>
    <property type="match status" value="1"/>
</dbReference>
<evidence type="ECO:0000256" key="1">
    <source>
        <dbReference type="ARBA" id="ARBA00005417"/>
    </source>
</evidence>
<sequence length="389" mass="44294">MDKKKIEIKNLTLIFGDKKEEALEMLENGVTIQEIREKTGTAVGVNNINIDIEEGEMFVIVGLSGSGKSSLIRCMNMLNVPTKGQLLIDGDDITKYNKEQLLDMRRNKVAMVFQHFGLLSHRTVLKNVEYGLEVQGVSEEEITKKAMEAIELVGLKGWENYFPRQLSGGMKQRVGIARALTNEPEILLMDEPFGALDPLIRREMQTELLSMEDYMEKTIVFITHDMNEAFKLGDRIALLKDGELVQIGQPNDFFENPANDYVKSFIEDVDKSRVLRVRTVMRQPFTLAKKGESREGVIKKLESFNREFCFVVDDDRKLLGYVAYKDLIKLEKSNINDAIVTDIESLHRNAYLHEIWEKLDKSNYDVAITDKAGRLRGVISYEDAVSALA</sequence>
<comment type="catalytic activity">
    <reaction evidence="8">
        <text>a quaternary ammonium(out) + ATP + H2O = a quaternary ammonium(in) + ADP + phosphate + H(+)</text>
        <dbReference type="Rhea" id="RHEA:11036"/>
        <dbReference type="ChEBI" id="CHEBI:15377"/>
        <dbReference type="ChEBI" id="CHEBI:15378"/>
        <dbReference type="ChEBI" id="CHEBI:30616"/>
        <dbReference type="ChEBI" id="CHEBI:35267"/>
        <dbReference type="ChEBI" id="CHEBI:43474"/>
        <dbReference type="ChEBI" id="CHEBI:456216"/>
    </reaction>
</comment>
<dbReference type="SMART" id="SM00116">
    <property type="entry name" value="CBS"/>
    <property type="match status" value="2"/>
</dbReference>
<keyword evidence="3 8" id="KW-0547">Nucleotide-binding</keyword>
<evidence type="ECO:0000256" key="3">
    <source>
        <dbReference type="ARBA" id="ARBA00022741"/>
    </source>
</evidence>
<dbReference type="InterPro" id="IPR000644">
    <property type="entry name" value="CBS_dom"/>
</dbReference>
<keyword evidence="8" id="KW-1003">Cell membrane</keyword>
<dbReference type="GO" id="GO:0016887">
    <property type="term" value="F:ATP hydrolysis activity"/>
    <property type="evidence" value="ECO:0007669"/>
    <property type="project" value="UniProtKB-UniRule"/>
</dbReference>
<dbReference type="InterPro" id="IPR046342">
    <property type="entry name" value="CBS_dom_sf"/>
</dbReference>
<comment type="similarity">
    <text evidence="1 8">Belongs to the ABC transporter superfamily.</text>
</comment>
<dbReference type="Proteomes" id="UP000279029">
    <property type="component" value="Chromosome"/>
</dbReference>
<dbReference type="OrthoDB" id="9802264at2"/>
<evidence type="ECO:0000259" key="9">
    <source>
        <dbReference type="PROSITE" id="PS50893"/>
    </source>
</evidence>
<dbReference type="EMBL" id="LR130778">
    <property type="protein sequence ID" value="VDN48842.1"/>
    <property type="molecule type" value="Genomic_DNA"/>
</dbReference>
<dbReference type="GO" id="GO:0006865">
    <property type="term" value="P:amino acid transport"/>
    <property type="evidence" value="ECO:0007669"/>
    <property type="project" value="UniProtKB-UniRule"/>
</dbReference>
<dbReference type="PROSITE" id="PS50893">
    <property type="entry name" value="ABC_TRANSPORTER_2"/>
    <property type="match status" value="1"/>
</dbReference>
<dbReference type="CDD" id="cd03294">
    <property type="entry name" value="ABC_Pro_Gly_Betaine"/>
    <property type="match status" value="1"/>
</dbReference>
<dbReference type="InterPro" id="IPR017871">
    <property type="entry name" value="ABC_transporter-like_CS"/>
</dbReference>
<evidence type="ECO:0000313" key="12">
    <source>
        <dbReference type="Proteomes" id="UP000279029"/>
    </source>
</evidence>
<dbReference type="InterPro" id="IPR051921">
    <property type="entry name" value="ABC_osmolyte_uptake_ATP-bind"/>
</dbReference>
<dbReference type="InterPro" id="IPR027417">
    <property type="entry name" value="P-loop_NTPase"/>
</dbReference>
<dbReference type="InterPro" id="IPR003439">
    <property type="entry name" value="ABC_transporter-like_ATP-bd"/>
</dbReference>
<dbReference type="GO" id="GO:0015418">
    <property type="term" value="F:ABC-type quaternary ammonium compound transporting activity"/>
    <property type="evidence" value="ECO:0007669"/>
    <property type="project" value="UniProtKB-EC"/>
</dbReference>
<keyword evidence="8" id="KW-0997">Cell inner membrane</keyword>
<dbReference type="Pfam" id="PF00005">
    <property type="entry name" value="ABC_tran"/>
    <property type="match status" value="1"/>
</dbReference>
<feature type="domain" description="CBS" evidence="10">
    <location>
        <begin position="281"/>
        <end position="338"/>
    </location>
</feature>
<accession>A0A3P7S2H0</accession>
<dbReference type="InterPro" id="IPR005892">
    <property type="entry name" value="Gly-betaine_transp_ATP-bd"/>
</dbReference>
<dbReference type="InterPro" id="IPR003593">
    <property type="entry name" value="AAA+_ATPase"/>
</dbReference>
<feature type="domain" description="ABC transporter" evidence="9">
    <location>
        <begin position="30"/>
        <end position="266"/>
    </location>
</feature>
<gene>
    <name evidence="11" type="primary">opuAA</name>
    <name evidence="11" type="ORF">PATL70BA_2932</name>
</gene>
<protein>
    <recommendedName>
        <fullName evidence="8">Quaternary amine transport ATP-binding protein</fullName>
        <ecNumber evidence="8">7.6.2.9</ecNumber>
    </recommendedName>
</protein>
<proteinExistence type="inferred from homology"/>
<dbReference type="Gene3D" id="3.40.50.300">
    <property type="entry name" value="P-loop containing nucleotide triphosphate hydrolases"/>
    <property type="match status" value="1"/>
</dbReference>
<evidence type="ECO:0000259" key="10">
    <source>
        <dbReference type="PROSITE" id="PS51371"/>
    </source>
</evidence>
<dbReference type="PROSITE" id="PS00211">
    <property type="entry name" value="ABC_TRANSPORTER_1"/>
    <property type="match status" value="1"/>
</dbReference>
<keyword evidence="4 8" id="KW-0067">ATP-binding</keyword>
<evidence type="ECO:0000313" key="11">
    <source>
        <dbReference type="EMBL" id="VDN48842.1"/>
    </source>
</evidence>
<dbReference type="GO" id="GO:0005886">
    <property type="term" value="C:plasma membrane"/>
    <property type="evidence" value="ECO:0007669"/>
    <property type="project" value="UniProtKB-SubCell"/>
</dbReference>
<keyword evidence="8" id="KW-0472">Membrane</keyword>
<dbReference type="AlphaFoldDB" id="A0A3P7S2H0"/>
<dbReference type="RefSeq" id="WP_125137915.1">
    <property type="nucleotide sequence ID" value="NZ_LR130778.1"/>
</dbReference>
<evidence type="ECO:0000256" key="6">
    <source>
        <dbReference type="ARBA" id="ARBA00023122"/>
    </source>
</evidence>
<evidence type="ECO:0000256" key="5">
    <source>
        <dbReference type="ARBA" id="ARBA00022970"/>
    </source>
</evidence>
<dbReference type="SUPFAM" id="SSF52540">
    <property type="entry name" value="P-loop containing nucleoside triphosphate hydrolases"/>
    <property type="match status" value="1"/>
</dbReference>
<dbReference type="EC" id="7.6.2.9" evidence="8"/>
<dbReference type="GO" id="GO:0006970">
    <property type="term" value="P:response to osmotic stress"/>
    <property type="evidence" value="ECO:0007669"/>
    <property type="project" value="UniProtKB-ARBA"/>
</dbReference>
<dbReference type="KEGG" id="cbar:PATL70BA_2932"/>
<comment type="subcellular location">
    <subcellularLocation>
        <location evidence="8">Cell inner membrane</location>
        <topology evidence="8">Peripheral membrane protein</topology>
    </subcellularLocation>
</comment>
<keyword evidence="12" id="KW-1185">Reference proteome</keyword>